<evidence type="ECO:0000256" key="2">
    <source>
        <dbReference type="ARBA" id="ARBA00004167"/>
    </source>
</evidence>
<dbReference type="GO" id="GO:0009813">
    <property type="term" value="P:flavonoid biosynthetic process"/>
    <property type="evidence" value="ECO:0007669"/>
    <property type="project" value="UniProtKB-KW"/>
</dbReference>
<keyword evidence="8 16" id="KW-1133">Transmembrane helix</keyword>
<dbReference type="GO" id="GO:0016020">
    <property type="term" value="C:membrane"/>
    <property type="evidence" value="ECO:0007669"/>
    <property type="project" value="UniProtKB-SubCell"/>
</dbReference>
<evidence type="ECO:0000256" key="5">
    <source>
        <dbReference type="ARBA" id="ARBA00022617"/>
    </source>
</evidence>
<keyword evidence="7 14" id="KW-0479">Metal-binding</keyword>
<evidence type="ECO:0000256" key="11">
    <source>
        <dbReference type="ARBA" id="ARBA00023033"/>
    </source>
</evidence>
<comment type="similarity">
    <text evidence="4 15">Belongs to the cytochrome P450 family.</text>
</comment>
<dbReference type="GO" id="GO:0016705">
    <property type="term" value="F:oxidoreductase activity, acting on paired donors, with incorporation or reduction of molecular oxygen"/>
    <property type="evidence" value="ECO:0007669"/>
    <property type="project" value="InterPro"/>
</dbReference>
<evidence type="ECO:0000256" key="14">
    <source>
        <dbReference type="PIRSR" id="PIRSR602401-1"/>
    </source>
</evidence>
<evidence type="ECO:0000256" key="4">
    <source>
        <dbReference type="ARBA" id="ARBA00010617"/>
    </source>
</evidence>
<evidence type="ECO:0000313" key="17">
    <source>
        <dbReference type="EMBL" id="MQM20710.1"/>
    </source>
</evidence>
<comment type="cofactor">
    <cofactor evidence="1 14">
        <name>heme</name>
        <dbReference type="ChEBI" id="CHEBI:30413"/>
    </cofactor>
</comment>
<gene>
    <name evidence="17" type="ORF">Taro_053736</name>
</gene>
<keyword evidence="11 15" id="KW-0503">Monooxygenase</keyword>
<dbReference type="PRINTS" id="PR00463">
    <property type="entry name" value="EP450I"/>
</dbReference>
<dbReference type="GO" id="GO:0020037">
    <property type="term" value="F:heme binding"/>
    <property type="evidence" value="ECO:0007669"/>
    <property type="project" value="InterPro"/>
</dbReference>
<reference evidence="17" key="1">
    <citation type="submission" date="2017-07" db="EMBL/GenBank/DDBJ databases">
        <title>Taro Niue Genome Assembly and Annotation.</title>
        <authorList>
            <person name="Atibalentja N."/>
            <person name="Keating K."/>
            <person name="Fields C.J."/>
        </authorList>
    </citation>
    <scope>NUCLEOTIDE SEQUENCE</scope>
    <source>
        <strain evidence="17">Niue_2</strain>
        <tissue evidence="17">Leaf</tissue>
    </source>
</reference>
<comment type="caution">
    <text evidence="17">The sequence shown here is derived from an EMBL/GenBank/DDBJ whole genome shotgun (WGS) entry which is preliminary data.</text>
</comment>
<name>A0A843XNN5_COLES</name>
<evidence type="ECO:0000256" key="9">
    <source>
        <dbReference type="ARBA" id="ARBA00023002"/>
    </source>
</evidence>
<dbReference type="AlphaFoldDB" id="A0A843XNN5"/>
<accession>A0A843XNN5</accession>
<evidence type="ECO:0000256" key="13">
    <source>
        <dbReference type="ARBA" id="ARBA00023241"/>
    </source>
</evidence>
<dbReference type="FunFam" id="1.10.630.10:FF:000019">
    <property type="entry name" value="Cytochrome P450 family protein"/>
    <property type="match status" value="1"/>
</dbReference>
<dbReference type="GO" id="GO:0004497">
    <property type="term" value="F:monooxygenase activity"/>
    <property type="evidence" value="ECO:0007669"/>
    <property type="project" value="UniProtKB-KW"/>
</dbReference>
<keyword evidence="12 16" id="KW-0472">Membrane</keyword>
<keyword evidence="18" id="KW-1185">Reference proteome</keyword>
<evidence type="ECO:0000256" key="1">
    <source>
        <dbReference type="ARBA" id="ARBA00001971"/>
    </source>
</evidence>
<dbReference type="Proteomes" id="UP000652761">
    <property type="component" value="Unassembled WGS sequence"/>
</dbReference>
<dbReference type="InterPro" id="IPR036396">
    <property type="entry name" value="Cyt_P450_sf"/>
</dbReference>
<dbReference type="OrthoDB" id="1103324at2759"/>
<dbReference type="PROSITE" id="PS00086">
    <property type="entry name" value="CYTOCHROME_P450"/>
    <property type="match status" value="1"/>
</dbReference>
<dbReference type="GO" id="GO:0005506">
    <property type="term" value="F:iron ion binding"/>
    <property type="evidence" value="ECO:0007669"/>
    <property type="project" value="InterPro"/>
</dbReference>
<keyword evidence="5 14" id="KW-0349">Heme</keyword>
<sequence>MDAAIPSALPTPHLVLAATLLLVAATFFSGILRRRQKPPQPPGPFALPIIGHLYLLGPKPHQSFHSLCQKYGPVISLRLGSTPVVVAASADAATEFFKTHDLDFADRPQSVASRRFAYDSAGFAFAPYGPYWRFVRKVCMTDLLGGRTLEQLLPVRRRELTNLLGTLMEGARRGEAVDVSRELIRMTNNTIARMTTSRTCSVAEGEESAADPEESMKLVKQVAELIGSFNLTDHVWLLRGWDVQGLNRRIEEVHRGFDAMMERIIRQKEKARKARKEGDDPGVKDLLDLLLDVSEDESADVRLTRENVKGIVLDVFTAGSDSSAVTIEWALAELIHHPAMLEKAKEEVDRVVGRERLAEEADVPGLPYLQAVVKETLRLHPAACFASREAVRDATVSGYRIPAGTALFVNIWSVGKDPKQWDAPLEFRPERFLAGEEAGRHFPFGGGRRICPGAALALQVVQTALAALLQCFEWGQVGKVDMEEGVGLVVPRARPLVCVPAPRLSALPPMRG</sequence>
<dbReference type="EMBL" id="NMUH01010098">
    <property type="protein sequence ID" value="MQM20710.1"/>
    <property type="molecule type" value="Genomic_DNA"/>
</dbReference>
<keyword evidence="6 16" id="KW-0812">Transmembrane</keyword>
<dbReference type="InterPro" id="IPR001128">
    <property type="entry name" value="Cyt_P450"/>
</dbReference>
<dbReference type="InterPro" id="IPR017972">
    <property type="entry name" value="Cyt_P450_CS"/>
</dbReference>
<evidence type="ECO:0000256" key="8">
    <source>
        <dbReference type="ARBA" id="ARBA00022989"/>
    </source>
</evidence>
<evidence type="ECO:0000256" key="7">
    <source>
        <dbReference type="ARBA" id="ARBA00022723"/>
    </source>
</evidence>
<evidence type="ECO:0000256" key="16">
    <source>
        <dbReference type="SAM" id="Phobius"/>
    </source>
</evidence>
<dbReference type="Pfam" id="PF00067">
    <property type="entry name" value="p450"/>
    <property type="match status" value="1"/>
</dbReference>
<feature type="transmembrane region" description="Helical" evidence="16">
    <location>
        <begin position="12"/>
        <end position="32"/>
    </location>
</feature>
<proteinExistence type="inferred from homology"/>
<keyword evidence="10 14" id="KW-0408">Iron</keyword>
<keyword evidence="9 15" id="KW-0560">Oxidoreductase</keyword>
<keyword evidence="13" id="KW-0284">Flavonoid biosynthesis</keyword>
<evidence type="ECO:0000313" key="18">
    <source>
        <dbReference type="Proteomes" id="UP000652761"/>
    </source>
</evidence>
<evidence type="ECO:0000256" key="12">
    <source>
        <dbReference type="ARBA" id="ARBA00023136"/>
    </source>
</evidence>
<dbReference type="PRINTS" id="PR00385">
    <property type="entry name" value="P450"/>
</dbReference>
<comment type="pathway">
    <text evidence="3">Secondary metabolite biosynthesis; flavonoid biosynthesis.</text>
</comment>
<comment type="subcellular location">
    <subcellularLocation>
        <location evidence="2">Membrane</location>
        <topology evidence="2">Single-pass membrane protein</topology>
    </subcellularLocation>
</comment>
<dbReference type="InterPro" id="IPR002401">
    <property type="entry name" value="Cyt_P450_E_grp-I"/>
</dbReference>
<dbReference type="PANTHER" id="PTHR47944:SF17">
    <property type="entry name" value="3,9-DIHYDROXYPTEROCARPAN 6A-MONOOXYGENASE"/>
    <property type="match status" value="1"/>
</dbReference>
<dbReference type="SUPFAM" id="SSF48264">
    <property type="entry name" value="Cytochrome P450"/>
    <property type="match status" value="1"/>
</dbReference>
<evidence type="ECO:0000256" key="3">
    <source>
        <dbReference type="ARBA" id="ARBA00004966"/>
    </source>
</evidence>
<organism evidence="17 18">
    <name type="scientific">Colocasia esculenta</name>
    <name type="common">Wild taro</name>
    <name type="synonym">Arum esculentum</name>
    <dbReference type="NCBI Taxonomy" id="4460"/>
    <lineage>
        <taxon>Eukaryota</taxon>
        <taxon>Viridiplantae</taxon>
        <taxon>Streptophyta</taxon>
        <taxon>Embryophyta</taxon>
        <taxon>Tracheophyta</taxon>
        <taxon>Spermatophyta</taxon>
        <taxon>Magnoliopsida</taxon>
        <taxon>Liliopsida</taxon>
        <taxon>Araceae</taxon>
        <taxon>Aroideae</taxon>
        <taxon>Colocasieae</taxon>
        <taxon>Colocasia</taxon>
    </lineage>
</organism>
<dbReference type="PANTHER" id="PTHR47944">
    <property type="entry name" value="CYTOCHROME P450 98A9"/>
    <property type="match status" value="1"/>
</dbReference>
<dbReference type="Gene3D" id="1.10.630.10">
    <property type="entry name" value="Cytochrome P450"/>
    <property type="match status" value="1"/>
</dbReference>
<evidence type="ECO:0000256" key="15">
    <source>
        <dbReference type="RuleBase" id="RU000461"/>
    </source>
</evidence>
<feature type="binding site" description="axial binding residue" evidence="14">
    <location>
        <position position="451"/>
    </location>
    <ligand>
        <name>heme</name>
        <dbReference type="ChEBI" id="CHEBI:30413"/>
    </ligand>
    <ligandPart>
        <name>Fe</name>
        <dbReference type="ChEBI" id="CHEBI:18248"/>
    </ligandPart>
</feature>
<evidence type="ECO:0000256" key="6">
    <source>
        <dbReference type="ARBA" id="ARBA00022692"/>
    </source>
</evidence>
<protein>
    <submittedName>
        <fullName evidence="17">Uncharacterized protein</fullName>
    </submittedName>
</protein>
<evidence type="ECO:0000256" key="10">
    <source>
        <dbReference type="ARBA" id="ARBA00023004"/>
    </source>
</evidence>